<name>A0AAV6QHH4_SOLSE</name>
<evidence type="ECO:0000256" key="2">
    <source>
        <dbReference type="PROSITE-ProRule" id="PRU00235"/>
    </source>
</evidence>
<dbReference type="PANTHER" id="PTHR22872">
    <property type="entry name" value="BTK-BINDING PROTEIN-RELATED"/>
    <property type="match status" value="1"/>
</dbReference>
<comment type="caution">
    <text evidence="3">The sequence shown here is derived from an EMBL/GenBank/DDBJ whole genome shotgun (WGS) entry which is preliminary data.</text>
</comment>
<evidence type="ECO:0000256" key="1">
    <source>
        <dbReference type="ARBA" id="ARBA00022737"/>
    </source>
</evidence>
<dbReference type="AlphaFoldDB" id="A0AAV6QHH4"/>
<dbReference type="InterPro" id="IPR051625">
    <property type="entry name" value="Signaling_Regulatory_Domain"/>
</dbReference>
<keyword evidence="4" id="KW-1185">Reference proteome</keyword>
<dbReference type="EMBL" id="JAGKHQ010000017">
    <property type="protein sequence ID" value="KAG7490593.1"/>
    <property type="molecule type" value="Genomic_DNA"/>
</dbReference>
<feature type="repeat" description="RCC1" evidence="2">
    <location>
        <begin position="69"/>
        <end position="121"/>
    </location>
</feature>
<sequence>MGANMLEPTNIVIARCSLFRFLERQCLSLWKSASVSRCTTEERGAPRLKSVFSERHDPKNQITYTADGGNVFSWGMGQEGQLGLGEDRNHVSSPCLLSYSRLAKVTQIRAGDNYGAAVTAGGELFLWG</sequence>
<reference evidence="3 4" key="1">
    <citation type="journal article" date="2021" name="Sci. Rep.">
        <title>Chromosome anchoring in Senegalese sole (Solea senegalensis) reveals sex-associated markers and genome rearrangements in flatfish.</title>
        <authorList>
            <person name="Guerrero-Cozar I."/>
            <person name="Gomez-Garrido J."/>
            <person name="Berbel C."/>
            <person name="Martinez-Blanch J.F."/>
            <person name="Alioto T."/>
            <person name="Claros M.G."/>
            <person name="Gagnaire P.A."/>
            <person name="Manchado M."/>
        </authorList>
    </citation>
    <scope>NUCLEOTIDE SEQUENCE [LARGE SCALE GENOMIC DNA]</scope>
    <source>
        <strain evidence="3">Sse05_10M</strain>
    </source>
</reference>
<accession>A0AAV6QHH4</accession>
<dbReference type="Proteomes" id="UP000693946">
    <property type="component" value="Linkage Group LG5"/>
</dbReference>
<keyword evidence="1" id="KW-0677">Repeat</keyword>
<dbReference type="PROSITE" id="PS50012">
    <property type="entry name" value="RCC1_3"/>
    <property type="match status" value="1"/>
</dbReference>
<gene>
    <name evidence="3" type="ORF">JOB18_038791</name>
</gene>
<dbReference type="Pfam" id="PF00415">
    <property type="entry name" value="RCC1"/>
    <property type="match status" value="1"/>
</dbReference>
<evidence type="ECO:0000313" key="3">
    <source>
        <dbReference type="EMBL" id="KAG7490593.1"/>
    </source>
</evidence>
<dbReference type="PANTHER" id="PTHR22872:SF9">
    <property type="entry name" value="X-LINKED RETINITIS PIGMENTOSA GTPASE REGULATOR"/>
    <property type="match status" value="1"/>
</dbReference>
<protein>
    <submittedName>
        <fullName evidence="3">Uncharacterized protein</fullName>
    </submittedName>
</protein>
<evidence type="ECO:0000313" key="4">
    <source>
        <dbReference type="Proteomes" id="UP000693946"/>
    </source>
</evidence>
<dbReference type="InterPro" id="IPR000408">
    <property type="entry name" value="Reg_chr_condens"/>
</dbReference>
<proteinExistence type="predicted"/>
<organism evidence="3 4">
    <name type="scientific">Solea senegalensis</name>
    <name type="common">Senegalese sole</name>
    <dbReference type="NCBI Taxonomy" id="28829"/>
    <lineage>
        <taxon>Eukaryota</taxon>
        <taxon>Metazoa</taxon>
        <taxon>Chordata</taxon>
        <taxon>Craniata</taxon>
        <taxon>Vertebrata</taxon>
        <taxon>Euteleostomi</taxon>
        <taxon>Actinopterygii</taxon>
        <taxon>Neopterygii</taxon>
        <taxon>Teleostei</taxon>
        <taxon>Neoteleostei</taxon>
        <taxon>Acanthomorphata</taxon>
        <taxon>Carangaria</taxon>
        <taxon>Pleuronectiformes</taxon>
        <taxon>Pleuronectoidei</taxon>
        <taxon>Soleidae</taxon>
        <taxon>Solea</taxon>
    </lineage>
</organism>